<dbReference type="GO" id="GO:0004375">
    <property type="term" value="F:glycine dehydrogenase (decarboxylating) activity"/>
    <property type="evidence" value="ECO:0007669"/>
    <property type="project" value="UniProtKB-EC"/>
</dbReference>
<gene>
    <name evidence="4" type="primary">gcvPA</name>
    <name evidence="6" type="ORF">FXF47_00090</name>
</gene>
<proteinExistence type="inferred from homology"/>
<dbReference type="InterPro" id="IPR015422">
    <property type="entry name" value="PyrdxlP-dep_Trfase_small"/>
</dbReference>
<evidence type="ECO:0000259" key="5">
    <source>
        <dbReference type="Pfam" id="PF02347"/>
    </source>
</evidence>
<dbReference type="AlphaFoldDB" id="A0A5D0MIF7"/>
<dbReference type="InterPro" id="IPR015421">
    <property type="entry name" value="PyrdxlP-dep_Trfase_major"/>
</dbReference>
<evidence type="ECO:0000256" key="2">
    <source>
        <dbReference type="ARBA" id="ARBA00023002"/>
    </source>
</evidence>
<dbReference type="EMBL" id="VSIX01000003">
    <property type="protein sequence ID" value="TYB32172.1"/>
    <property type="molecule type" value="Genomic_DNA"/>
</dbReference>
<comment type="function">
    <text evidence="1 4">The glycine cleavage system catalyzes the degradation of glycine. The P protein binds the alpha-amino group of glycine through its pyridoxal phosphate cofactor; CO(2) is released and the remaining methylamine moiety is then transferred to the lipoamide cofactor of the H protein.</text>
</comment>
<dbReference type="EC" id="1.4.4.2" evidence="4"/>
<evidence type="ECO:0000256" key="1">
    <source>
        <dbReference type="ARBA" id="ARBA00003788"/>
    </source>
</evidence>
<evidence type="ECO:0000256" key="4">
    <source>
        <dbReference type="HAMAP-Rule" id="MF_00712"/>
    </source>
</evidence>
<organism evidence="6 7">
    <name type="scientific">Candidatus Mcinerneyibacterium aminivorans</name>
    <dbReference type="NCBI Taxonomy" id="2703815"/>
    <lineage>
        <taxon>Bacteria</taxon>
        <taxon>Candidatus Macinerneyibacteriota</taxon>
        <taxon>Candidatus Mcinerneyibacteria</taxon>
        <taxon>Candidatus Mcinerneyibacteriales</taxon>
        <taxon>Candidatus Mcinerneyibacteriaceae</taxon>
        <taxon>Candidatus Mcinerneyibacterium</taxon>
    </lineage>
</organism>
<dbReference type="PIRSF" id="PIRSF006815">
    <property type="entry name" value="GcvPA"/>
    <property type="match status" value="1"/>
</dbReference>
<feature type="domain" description="Glycine cleavage system P-protein N-terminal" evidence="5">
    <location>
        <begin position="3"/>
        <end position="440"/>
    </location>
</feature>
<dbReference type="InterPro" id="IPR020581">
    <property type="entry name" value="GDC_P"/>
</dbReference>
<comment type="subunit">
    <text evidence="4">The glycine cleavage system is composed of four proteins: P, T, L and H. In this organism, the P 'protein' is a heterodimer of two subunits.</text>
</comment>
<dbReference type="InterPro" id="IPR015424">
    <property type="entry name" value="PyrdxlP-dep_Trfase"/>
</dbReference>
<evidence type="ECO:0000313" key="7">
    <source>
        <dbReference type="Proteomes" id="UP000324143"/>
    </source>
</evidence>
<comment type="catalytic activity">
    <reaction evidence="3 4">
        <text>N(6)-[(R)-lipoyl]-L-lysyl-[glycine-cleavage complex H protein] + glycine + H(+) = N(6)-[(R)-S(8)-aminomethyldihydrolipoyl]-L-lysyl-[glycine-cleavage complex H protein] + CO2</text>
        <dbReference type="Rhea" id="RHEA:24304"/>
        <dbReference type="Rhea" id="RHEA-COMP:10494"/>
        <dbReference type="Rhea" id="RHEA-COMP:10495"/>
        <dbReference type="ChEBI" id="CHEBI:15378"/>
        <dbReference type="ChEBI" id="CHEBI:16526"/>
        <dbReference type="ChEBI" id="CHEBI:57305"/>
        <dbReference type="ChEBI" id="CHEBI:83099"/>
        <dbReference type="ChEBI" id="CHEBI:83143"/>
        <dbReference type="EC" id="1.4.4.2"/>
    </reaction>
</comment>
<sequence length="449" mass="51022">MAYYPHTSEEIEEMLSSLGYESIEELFEDIPKEARFNDESLLNEGTSELEVSKLMKELSEKNKTVDDYICFMGGGAYDRYIPSTVDHVISRPEFYTAYTPYQPEVSQGTLQHIYEYQTMICRLTGMDVANASMYDGASALAEAVIMAMNVSRKNKIVVPKSLNPYWLRVVKTYLLGSDAEFVMVEEKNGEIDYCDLEDKIDDDVAAVLTQYPNSFGIVENLKEIKDKFTSKKTMFVVMADPIALGLLKKPGDLGADIVVGEGQQLGIPLSFGGPYLGYFAFRKKYVRKSPGRIIGKTEDKEGKRGFVMTYQTREQHIRREKATSNICTNQGLMTVAASVYMSTLGKQGLREVAEQSYKKAHYLFNELTRIDGIKKAYPDKPFFDEFVIEVNTDLNKLKYKMKKEGYLPGIILKHQYPEKDNQLLIAVTEKRTKEEMDSFVSKIKTILKG</sequence>
<dbReference type="CDD" id="cd00613">
    <property type="entry name" value="GDC-P"/>
    <property type="match status" value="1"/>
</dbReference>
<dbReference type="PANTHER" id="PTHR42806:SF1">
    <property type="entry name" value="GLYCINE DEHYDROGENASE (DECARBOXYLATING)"/>
    <property type="match status" value="1"/>
</dbReference>
<name>A0A5D0MIF7_9BACT</name>
<dbReference type="Gene3D" id="3.90.1150.10">
    <property type="entry name" value="Aspartate Aminotransferase, domain 1"/>
    <property type="match status" value="1"/>
</dbReference>
<keyword evidence="2 4" id="KW-0560">Oxidoreductase</keyword>
<dbReference type="GO" id="GO:0019464">
    <property type="term" value="P:glycine decarboxylation via glycine cleavage system"/>
    <property type="evidence" value="ECO:0007669"/>
    <property type="project" value="UniProtKB-UniRule"/>
</dbReference>
<dbReference type="Gene3D" id="3.40.640.10">
    <property type="entry name" value="Type I PLP-dependent aspartate aminotransferase-like (Major domain)"/>
    <property type="match status" value="1"/>
</dbReference>
<dbReference type="Pfam" id="PF02347">
    <property type="entry name" value="GDC-P"/>
    <property type="match status" value="1"/>
</dbReference>
<dbReference type="HAMAP" id="MF_00712">
    <property type="entry name" value="GcvPA"/>
    <property type="match status" value="1"/>
</dbReference>
<comment type="caution">
    <text evidence="6">The sequence shown here is derived from an EMBL/GenBank/DDBJ whole genome shotgun (WGS) entry which is preliminary data.</text>
</comment>
<comment type="similarity">
    <text evidence="4">Belongs to the GcvP family. N-terminal subunit subfamily.</text>
</comment>
<dbReference type="InterPro" id="IPR023010">
    <property type="entry name" value="GcvPA"/>
</dbReference>
<dbReference type="GO" id="GO:0009116">
    <property type="term" value="P:nucleoside metabolic process"/>
    <property type="evidence" value="ECO:0007669"/>
    <property type="project" value="InterPro"/>
</dbReference>
<accession>A0A5D0MIF7</accession>
<evidence type="ECO:0000256" key="3">
    <source>
        <dbReference type="ARBA" id="ARBA00049026"/>
    </source>
</evidence>
<protein>
    <recommendedName>
        <fullName evidence="4">Probable glycine dehydrogenase (decarboxylating) subunit 1</fullName>
        <ecNumber evidence="4">1.4.4.2</ecNumber>
    </recommendedName>
    <alternativeName>
        <fullName evidence="4">Glycine cleavage system P-protein subunit 1</fullName>
    </alternativeName>
    <alternativeName>
        <fullName evidence="4">Glycine decarboxylase subunit 1</fullName>
    </alternativeName>
    <alternativeName>
        <fullName evidence="4">Glycine dehydrogenase (aminomethyl-transferring) subunit 1</fullName>
    </alternativeName>
</protein>
<dbReference type="PANTHER" id="PTHR42806">
    <property type="entry name" value="GLYCINE CLEAVAGE SYSTEM P-PROTEIN"/>
    <property type="match status" value="1"/>
</dbReference>
<keyword evidence="7" id="KW-1185">Reference proteome</keyword>
<reference evidence="6" key="1">
    <citation type="submission" date="2019-08" db="EMBL/GenBank/DDBJ databases">
        <title>Genomic characterization of a novel candidate phylum (ARYD3) from a high temperature, high salinity tertiary oil reservoir in north central Oklahoma, USA.</title>
        <authorList>
            <person name="Youssef N.H."/>
            <person name="Yadav A."/>
            <person name="Elshahed M.S."/>
        </authorList>
    </citation>
    <scope>NUCLEOTIDE SEQUENCE [LARGE SCALE GENOMIC DNA]</scope>
    <source>
        <strain evidence="6">ARYD3</strain>
    </source>
</reference>
<dbReference type="NCBIfam" id="NF001696">
    <property type="entry name" value="PRK00451.1"/>
    <property type="match status" value="1"/>
</dbReference>
<dbReference type="InterPro" id="IPR049315">
    <property type="entry name" value="GDC-P_N"/>
</dbReference>
<dbReference type="SUPFAM" id="SSF53383">
    <property type="entry name" value="PLP-dependent transferases"/>
    <property type="match status" value="1"/>
</dbReference>
<dbReference type="Proteomes" id="UP000324143">
    <property type="component" value="Unassembled WGS sequence"/>
</dbReference>
<evidence type="ECO:0000313" key="6">
    <source>
        <dbReference type="EMBL" id="TYB32172.1"/>
    </source>
</evidence>